<dbReference type="Gene3D" id="1.20.1550.10">
    <property type="entry name" value="DsbB-like"/>
    <property type="match status" value="1"/>
</dbReference>
<keyword evidence="7" id="KW-1185">Reference proteome</keyword>
<proteinExistence type="predicted"/>
<dbReference type="GO" id="GO:0006457">
    <property type="term" value="P:protein folding"/>
    <property type="evidence" value="ECO:0007669"/>
    <property type="project" value="InterPro"/>
</dbReference>
<reference evidence="6 7" key="1">
    <citation type="submission" date="2017-07" db="EMBL/GenBank/DDBJ databases">
        <title>Complete genome sequences and comparative analysis of the novel pathogen Francisella opportunistica.</title>
        <authorList>
            <person name="Dietrich E.A."/>
            <person name="Kingry L.C."/>
            <person name="Petersen J.M."/>
        </authorList>
    </citation>
    <scope>NUCLEOTIDE SEQUENCE [LARGE SCALE GENOMIC DNA]</scope>
    <source>
        <strain evidence="6 7">14-2155</strain>
    </source>
</reference>
<dbReference type="GO" id="GO:0015035">
    <property type="term" value="F:protein-disulfide reductase activity"/>
    <property type="evidence" value="ECO:0007669"/>
    <property type="project" value="InterPro"/>
</dbReference>
<feature type="transmembrane region" description="Helical" evidence="5">
    <location>
        <begin position="64"/>
        <end position="84"/>
    </location>
</feature>
<dbReference type="AlphaFoldDB" id="A0A345JTT7"/>
<evidence type="ECO:0000256" key="4">
    <source>
        <dbReference type="ARBA" id="ARBA00023136"/>
    </source>
</evidence>
<evidence type="ECO:0000256" key="5">
    <source>
        <dbReference type="SAM" id="Phobius"/>
    </source>
</evidence>
<keyword evidence="3 5" id="KW-1133">Transmembrane helix</keyword>
<name>A0A345JTT7_9GAMM</name>
<dbReference type="OrthoDB" id="3711263at2"/>
<dbReference type="EMBL" id="CP022375">
    <property type="protein sequence ID" value="AXH30733.1"/>
    <property type="molecule type" value="Genomic_DNA"/>
</dbReference>
<dbReference type="SUPFAM" id="SSF158442">
    <property type="entry name" value="DsbB-like"/>
    <property type="match status" value="1"/>
</dbReference>
<comment type="subcellular location">
    <subcellularLocation>
        <location evidence="1">Membrane</location>
        <topology evidence="1">Multi-pass membrane protein</topology>
    </subcellularLocation>
</comment>
<keyword evidence="4 5" id="KW-0472">Membrane</keyword>
<evidence type="ECO:0000256" key="1">
    <source>
        <dbReference type="ARBA" id="ARBA00004141"/>
    </source>
</evidence>
<feature type="transmembrane region" description="Helical" evidence="5">
    <location>
        <begin position="39"/>
        <end position="57"/>
    </location>
</feature>
<accession>A0A345JTT7</accession>
<feature type="transmembrane region" description="Helical" evidence="5">
    <location>
        <begin position="137"/>
        <end position="158"/>
    </location>
</feature>
<sequence>MKKLGNYIFILNTLVCLVALGIVFFTITVLDWKPCPMCLLQQLCVFCIMILSLSALAIKNFNSFSTVIQLATIILIVLGAYIAADQAYMQYFLTDTTNNNASCEAISNAFLLDATKSITGTINSCTDISEKISGISLAVYSFIFFVSLLIINCIDFLVRILKK</sequence>
<evidence type="ECO:0000256" key="2">
    <source>
        <dbReference type="ARBA" id="ARBA00022692"/>
    </source>
</evidence>
<evidence type="ECO:0000313" key="7">
    <source>
        <dbReference type="Proteomes" id="UP000253862"/>
    </source>
</evidence>
<dbReference type="InterPro" id="IPR023380">
    <property type="entry name" value="DsbB-like_sf"/>
</dbReference>
<dbReference type="InterPro" id="IPR003752">
    <property type="entry name" value="DiS_bond_form_DsbB/BdbC"/>
</dbReference>
<gene>
    <name evidence="6" type="ORF">CGC43_07935</name>
</gene>
<evidence type="ECO:0000313" key="6">
    <source>
        <dbReference type="EMBL" id="AXH30733.1"/>
    </source>
</evidence>
<dbReference type="Pfam" id="PF02600">
    <property type="entry name" value="DsbB"/>
    <property type="match status" value="1"/>
</dbReference>
<dbReference type="KEGG" id="foo:CGC45_07955"/>
<dbReference type="RefSeq" id="WP_071629989.1">
    <property type="nucleotide sequence ID" value="NZ_CP022375.1"/>
</dbReference>
<feature type="transmembrane region" description="Helical" evidence="5">
    <location>
        <begin position="7"/>
        <end position="27"/>
    </location>
</feature>
<dbReference type="GO" id="GO:0016020">
    <property type="term" value="C:membrane"/>
    <property type="evidence" value="ECO:0007669"/>
    <property type="project" value="UniProtKB-SubCell"/>
</dbReference>
<protein>
    <submittedName>
        <fullName evidence="6">Disulfide bond formation protein B</fullName>
    </submittedName>
</protein>
<evidence type="ECO:0000256" key="3">
    <source>
        <dbReference type="ARBA" id="ARBA00022989"/>
    </source>
</evidence>
<dbReference type="Proteomes" id="UP000253862">
    <property type="component" value="Chromosome"/>
</dbReference>
<organism evidence="6 7">
    <name type="scientific">Francisella opportunistica</name>
    <dbReference type="NCBI Taxonomy" id="2016517"/>
    <lineage>
        <taxon>Bacteria</taxon>
        <taxon>Pseudomonadati</taxon>
        <taxon>Pseudomonadota</taxon>
        <taxon>Gammaproteobacteria</taxon>
        <taxon>Thiotrichales</taxon>
        <taxon>Francisellaceae</taxon>
        <taxon>Francisella</taxon>
    </lineage>
</organism>
<keyword evidence="2 5" id="KW-0812">Transmembrane</keyword>